<dbReference type="Proteomes" id="UP000486602">
    <property type="component" value="Unassembled WGS sequence"/>
</dbReference>
<dbReference type="PANTHER" id="PTHR12526">
    <property type="entry name" value="GLYCOSYLTRANSFERASE"/>
    <property type="match status" value="1"/>
</dbReference>
<accession>A0A7K3WKR8</accession>
<dbReference type="EMBL" id="JAAGVY010000002">
    <property type="protein sequence ID" value="NEN22240.1"/>
    <property type="molecule type" value="Genomic_DNA"/>
</dbReference>
<name>A0A7K3WKR8_9FLAO</name>
<feature type="domain" description="Glycosyl transferase family 1" evidence="1">
    <location>
        <begin position="150"/>
        <end position="317"/>
    </location>
</feature>
<evidence type="ECO:0000313" key="3">
    <source>
        <dbReference type="Proteomes" id="UP000486602"/>
    </source>
</evidence>
<reference evidence="2 3" key="1">
    <citation type="submission" date="2020-02" db="EMBL/GenBank/DDBJ databases">
        <title>Out from the shadows clarifying the taxonomy of the family Cryomorphaceae and related taxa by utilizing the GTDB taxonomic framework.</title>
        <authorList>
            <person name="Bowman J.P."/>
        </authorList>
    </citation>
    <scope>NUCLEOTIDE SEQUENCE [LARGE SCALE GENOMIC DNA]</scope>
    <source>
        <strain evidence="2 3">QSSC 1-22</strain>
    </source>
</reference>
<dbReference type="SUPFAM" id="SSF53756">
    <property type="entry name" value="UDP-Glycosyltransferase/glycogen phosphorylase"/>
    <property type="match status" value="1"/>
</dbReference>
<comment type="caution">
    <text evidence="2">The sequence shown here is derived from an EMBL/GenBank/DDBJ whole genome shotgun (WGS) entry which is preliminary data.</text>
</comment>
<organism evidence="2 3">
    <name type="scientific">Cryomorpha ignava</name>
    <dbReference type="NCBI Taxonomy" id="101383"/>
    <lineage>
        <taxon>Bacteria</taxon>
        <taxon>Pseudomonadati</taxon>
        <taxon>Bacteroidota</taxon>
        <taxon>Flavobacteriia</taxon>
        <taxon>Flavobacteriales</taxon>
        <taxon>Cryomorphaceae</taxon>
        <taxon>Cryomorpha</taxon>
    </lineage>
</organism>
<dbReference type="Pfam" id="PF00534">
    <property type="entry name" value="Glycos_transf_1"/>
    <property type="match status" value="1"/>
</dbReference>
<keyword evidence="3" id="KW-1185">Reference proteome</keyword>
<keyword evidence="2" id="KW-0808">Transferase</keyword>
<dbReference type="Gene3D" id="3.40.50.2000">
    <property type="entry name" value="Glycogen Phosphorylase B"/>
    <property type="match status" value="2"/>
</dbReference>
<sequence>MKKPNILFISYAFYPNVGGIEVNAEILTTHFHQLGYPVRVITAVCENGEKIFPFPVVRNPNMTELFKHHKWADVVFENSPSLRLSWPRILFATKSVIAIRGRISRDDGRLNFQDKLKLKALHKADGVIAVSRAMRDTFFPDATVIGNPYRDEIFKNLELNRAPLSFVFLGRLVSEKGVHIALESLKQINLHRQSHQEKPVFKIVGDGPELENLQKLVVQKGLESQVTFEGRKVGAELVKILNTCRYILVPSANEGFGNVAIEGMACGCLPIVSDCGGLPDAVGDAGILFETFSPEALTTAIEELINNPKLEAKYRSNMGAHLKNHLPERVALKYLSVIDNACQKK</sequence>
<dbReference type="PANTHER" id="PTHR12526:SF584">
    <property type="entry name" value="GLYCOSYLTRANSFERASE"/>
    <property type="match status" value="1"/>
</dbReference>
<dbReference type="InterPro" id="IPR001296">
    <property type="entry name" value="Glyco_trans_1"/>
</dbReference>
<evidence type="ECO:0000259" key="1">
    <source>
        <dbReference type="Pfam" id="PF00534"/>
    </source>
</evidence>
<evidence type="ECO:0000313" key="2">
    <source>
        <dbReference type="EMBL" id="NEN22240.1"/>
    </source>
</evidence>
<dbReference type="CDD" id="cd03801">
    <property type="entry name" value="GT4_PimA-like"/>
    <property type="match status" value="1"/>
</dbReference>
<proteinExistence type="predicted"/>
<dbReference type="RefSeq" id="WP_163282960.1">
    <property type="nucleotide sequence ID" value="NZ_JAAGVY010000002.1"/>
</dbReference>
<dbReference type="GO" id="GO:0016757">
    <property type="term" value="F:glycosyltransferase activity"/>
    <property type="evidence" value="ECO:0007669"/>
    <property type="project" value="InterPro"/>
</dbReference>
<gene>
    <name evidence="2" type="ORF">G3O08_01815</name>
</gene>
<dbReference type="AlphaFoldDB" id="A0A7K3WKR8"/>
<protein>
    <submittedName>
        <fullName evidence="2">Glycosyltransferase family 4 protein</fullName>
    </submittedName>
</protein>